<sequence length="314" mass="36328">MKAFFPEVQAMVQRAVESAFEMAQTALTAMRDEQANRDIKNVMKWLFVEESKYNDEGKITLTMVTETLNGIITKREKLNEVPWDDMVVYCGMDRFEKREDGRYYDSHGDEVVSKDTQSEWRDCFDFLPNTLAYTHNPTARYPSQIQICPWFIAWAKGDRHQTWEDVQKKARFFEKALPYLSKWPFTPIDAESLLDKVILHEMTHTRAGWMSRDVRGGMNLLTLRTRYGWKQCVELGKQGLPATDDKGAEKNADSIALLCSAIRIIKDPETPRRVTIDGKFEPINSATKRSAEPRHMWSPSENSFVTVTIPKKDV</sequence>
<evidence type="ECO:0000313" key="1">
    <source>
        <dbReference type="EMBL" id="KAL1613926.1"/>
    </source>
</evidence>
<dbReference type="InterPro" id="IPR024079">
    <property type="entry name" value="MetalloPept_cat_dom_sf"/>
</dbReference>
<name>A0ABR3SA77_9PEZI</name>
<gene>
    <name evidence="1" type="ORF">SLS56_012214</name>
</gene>
<organism evidence="1 2">
    <name type="scientific">Neofusicoccum ribis</name>
    <dbReference type="NCBI Taxonomy" id="45134"/>
    <lineage>
        <taxon>Eukaryota</taxon>
        <taxon>Fungi</taxon>
        <taxon>Dikarya</taxon>
        <taxon>Ascomycota</taxon>
        <taxon>Pezizomycotina</taxon>
        <taxon>Dothideomycetes</taxon>
        <taxon>Dothideomycetes incertae sedis</taxon>
        <taxon>Botryosphaeriales</taxon>
        <taxon>Botryosphaeriaceae</taxon>
        <taxon>Neofusicoccum</taxon>
    </lineage>
</organism>
<reference evidence="1 2" key="1">
    <citation type="submission" date="2024-02" db="EMBL/GenBank/DDBJ databases">
        <title>De novo assembly and annotation of 12 fungi associated with fruit tree decline syndrome in Ontario, Canada.</title>
        <authorList>
            <person name="Sulman M."/>
            <person name="Ellouze W."/>
            <person name="Ilyukhin E."/>
        </authorList>
    </citation>
    <scope>NUCLEOTIDE SEQUENCE [LARGE SCALE GENOMIC DNA]</scope>
    <source>
        <strain evidence="1 2">M1-105</strain>
    </source>
</reference>
<protein>
    <submittedName>
        <fullName evidence="1">Uncharacterized protein</fullName>
    </submittedName>
</protein>
<keyword evidence="2" id="KW-1185">Reference proteome</keyword>
<comment type="caution">
    <text evidence="1">The sequence shown here is derived from an EMBL/GenBank/DDBJ whole genome shotgun (WGS) entry which is preliminary data.</text>
</comment>
<dbReference type="EMBL" id="JAJVDC020000446">
    <property type="protein sequence ID" value="KAL1613926.1"/>
    <property type="molecule type" value="Genomic_DNA"/>
</dbReference>
<dbReference type="Gene3D" id="3.40.390.10">
    <property type="entry name" value="Collagenase (Catalytic Domain)"/>
    <property type="match status" value="1"/>
</dbReference>
<evidence type="ECO:0000313" key="2">
    <source>
        <dbReference type="Proteomes" id="UP001521116"/>
    </source>
</evidence>
<proteinExistence type="predicted"/>
<accession>A0ABR3SA77</accession>
<dbReference type="Proteomes" id="UP001521116">
    <property type="component" value="Unassembled WGS sequence"/>
</dbReference>